<comment type="caution">
    <text evidence="1">The sequence shown here is derived from an EMBL/GenBank/DDBJ whole genome shotgun (WGS) entry which is preliminary data.</text>
</comment>
<accession>A0A2T2WS90</accession>
<name>A0A2T2WS90_9FIRM</name>
<evidence type="ECO:0000313" key="2">
    <source>
        <dbReference type="Proteomes" id="UP000242699"/>
    </source>
</evidence>
<dbReference type="EMBL" id="PXYT01000060">
    <property type="protein sequence ID" value="PSR25104.1"/>
    <property type="molecule type" value="Genomic_DNA"/>
</dbReference>
<evidence type="ECO:0000313" key="1">
    <source>
        <dbReference type="EMBL" id="PSR25104.1"/>
    </source>
</evidence>
<sequence>MLRNFFRTKVGIVVGVAVIFAGGGVTFAASNLTNPNPTHTGVPAPRTFSHRIVRIPKSGQPVPAGLKTTVTKSQAIQDALNQVVHQDPTASPTVTSAVLVSKTTAESEIGSVSPLFPRYFWKVGLTGSIQLVEPAGTYSHVFVFVDPQTGHPWIIWTPPSKPH</sequence>
<dbReference type="Proteomes" id="UP000242699">
    <property type="component" value="Unassembled WGS sequence"/>
</dbReference>
<proteinExistence type="predicted"/>
<organism evidence="1 2">
    <name type="scientific">Sulfobacillus benefaciens</name>
    <dbReference type="NCBI Taxonomy" id="453960"/>
    <lineage>
        <taxon>Bacteria</taxon>
        <taxon>Bacillati</taxon>
        <taxon>Bacillota</taxon>
        <taxon>Clostridia</taxon>
        <taxon>Eubacteriales</taxon>
        <taxon>Clostridiales Family XVII. Incertae Sedis</taxon>
        <taxon>Sulfobacillus</taxon>
    </lineage>
</organism>
<protein>
    <submittedName>
        <fullName evidence="1">Uncharacterized protein</fullName>
    </submittedName>
</protein>
<dbReference type="AlphaFoldDB" id="A0A2T2WS90"/>
<reference evidence="1 2" key="1">
    <citation type="journal article" date="2014" name="BMC Genomics">
        <title>Comparison of environmental and isolate Sulfobacillus genomes reveals diverse carbon, sulfur, nitrogen, and hydrogen metabolisms.</title>
        <authorList>
            <person name="Justice N.B."/>
            <person name="Norman A."/>
            <person name="Brown C.T."/>
            <person name="Singh A."/>
            <person name="Thomas B.C."/>
            <person name="Banfield J.F."/>
        </authorList>
    </citation>
    <scope>NUCLEOTIDE SEQUENCE [LARGE SCALE GENOMIC DNA]</scope>
    <source>
        <strain evidence="1">AMDSBA1</strain>
    </source>
</reference>
<gene>
    <name evidence="1" type="ORF">C7B43_17560</name>
</gene>